<dbReference type="Gene3D" id="2.120.10.10">
    <property type="match status" value="1"/>
</dbReference>
<dbReference type="AlphaFoldDB" id="A0A4Q7KN54"/>
<keyword evidence="3" id="KW-1185">Reference proteome</keyword>
<sequence length="478" mass="51415">MHGVAVRTRLLAPLGVLAAVAGIVLIPSGGATGAPNAVPPGWPPTVSTANPNWMPAAAGNPRRAMPSLHITTWNENGATKRRQLLSHSDHRDGSADDPGTPTLDHKSMRLLWRDGDGEAWHVARRKVNGQIDWSTALHDTEPGASSSFANVHETADGTLIAISSHLRKKPDGRWVAIRWESTDHGISWTLSESAMTFGKGVTPGIVYQGLSLAPDGRTLLAPMYYRNEGTYMRWAQSVIASTDLGRTWAVRGVAAPASPWCPGLDKVAGAVVRDWNGFTEATVAATKDGRLVNVSRCDQFFLSAHTSPREHVRSYLYRSHSADGGATWSKPVPLDVPNTAPGTAGLPSYGVSPKLVRLGGDSLMLAFGRPGNTLAFNHSGNGDEWWTLEGWPKSKRWDNAPIVPAGDDGIAPEGRLWSHHGSSGYLGVGKLSPFQFMVVGDNCQADWGCTQYPPPPGSRFPHGTGYLLWNLLVSYVPR</sequence>
<feature type="domain" description="Sialidase" evidence="1">
    <location>
        <begin position="154"/>
        <end position="345"/>
    </location>
</feature>
<comment type="caution">
    <text evidence="2">The sequence shown here is derived from an EMBL/GenBank/DDBJ whole genome shotgun (WGS) entry which is preliminary data.</text>
</comment>
<protein>
    <submittedName>
        <fullName evidence="2">BNR repeat protein</fullName>
    </submittedName>
</protein>
<dbReference type="EMBL" id="SGWQ01000005">
    <property type="protein sequence ID" value="RZS37737.1"/>
    <property type="molecule type" value="Genomic_DNA"/>
</dbReference>
<evidence type="ECO:0000313" key="3">
    <source>
        <dbReference type="Proteomes" id="UP000294257"/>
    </source>
</evidence>
<name>A0A4Q7KN54_9PSEU</name>
<dbReference type="Proteomes" id="UP000294257">
    <property type="component" value="Unassembled WGS sequence"/>
</dbReference>
<organism evidence="2 3">
    <name type="scientific">Herbihabitans rhizosphaerae</name>
    <dbReference type="NCBI Taxonomy" id="1872711"/>
    <lineage>
        <taxon>Bacteria</taxon>
        <taxon>Bacillati</taxon>
        <taxon>Actinomycetota</taxon>
        <taxon>Actinomycetes</taxon>
        <taxon>Pseudonocardiales</taxon>
        <taxon>Pseudonocardiaceae</taxon>
        <taxon>Herbihabitans</taxon>
    </lineage>
</organism>
<dbReference type="SUPFAM" id="SSF50939">
    <property type="entry name" value="Sialidases"/>
    <property type="match status" value="1"/>
</dbReference>
<dbReference type="InterPro" id="IPR036278">
    <property type="entry name" value="Sialidase_sf"/>
</dbReference>
<dbReference type="InterPro" id="IPR011040">
    <property type="entry name" value="Sialidase"/>
</dbReference>
<accession>A0A4Q7KN54</accession>
<dbReference type="CDD" id="cd15482">
    <property type="entry name" value="Sialidase_non-viral"/>
    <property type="match status" value="1"/>
</dbReference>
<dbReference type="Pfam" id="PF13088">
    <property type="entry name" value="BNR_2"/>
    <property type="match status" value="1"/>
</dbReference>
<evidence type="ECO:0000313" key="2">
    <source>
        <dbReference type="EMBL" id="RZS37737.1"/>
    </source>
</evidence>
<reference evidence="2 3" key="1">
    <citation type="submission" date="2019-02" db="EMBL/GenBank/DDBJ databases">
        <title>Genomic Encyclopedia of Type Strains, Phase IV (KMG-IV): sequencing the most valuable type-strain genomes for metagenomic binning, comparative biology and taxonomic classification.</title>
        <authorList>
            <person name="Goeker M."/>
        </authorList>
    </citation>
    <scope>NUCLEOTIDE SEQUENCE [LARGE SCALE GENOMIC DNA]</scope>
    <source>
        <strain evidence="2 3">DSM 101727</strain>
    </source>
</reference>
<evidence type="ECO:0000259" key="1">
    <source>
        <dbReference type="Pfam" id="PF13088"/>
    </source>
</evidence>
<proteinExistence type="predicted"/>
<gene>
    <name evidence="2" type="ORF">EV193_105295</name>
</gene>